<comment type="similarity">
    <text evidence="7">Belongs to the binding-protein-dependent transport system permease family.</text>
</comment>
<feature type="transmembrane region" description="Helical" evidence="7">
    <location>
        <begin position="273"/>
        <end position="293"/>
    </location>
</feature>
<keyword evidence="5 7" id="KW-1133">Transmembrane helix</keyword>
<evidence type="ECO:0000256" key="7">
    <source>
        <dbReference type="RuleBase" id="RU363032"/>
    </source>
</evidence>
<feature type="transmembrane region" description="Helical" evidence="7">
    <location>
        <begin position="12"/>
        <end position="37"/>
    </location>
</feature>
<dbReference type="SUPFAM" id="SSF161098">
    <property type="entry name" value="MetI-like"/>
    <property type="match status" value="1"/>
</dbReference>
<dbReference type="PANTHER" id="PTHR30193:SF37">
    <property type="entry name" value="INNER MEMBRANE ABC TRANSPORTER PERMEASE PROTEIN YCJO"/>
    <property type="match status" value="1"/>
</dbReference>
<dbReference type="PANTHER" id="PTHR30193">
    <property type="entry name" value="ABC TRANSPORTER PERMEASE PROTEIN"/>
    <property type="match status" value="1"/>
</dbReference>
<keyword evidence="2 7" id="KW-0813">Transport</keyword>
<feature type="transmembrane region" description="Helical" evidence="7">
    <location>
        <begin position="165"/>
        <end position="188"/>
    </location>
</feature>
<feature type="transmembrane region" description="Helical" evidence="7">
    <location>
        <begin position="79"/>
        <end position="101"/>
    </location>
</feature>
<reference evidence="9" key="1">
    <citation type="journal article" date="2021" name="PeerJ">
        <title>Extensive microbial diversity within the chicken gut microbiome revealed by metagenomics and culture.</title>
        <authorList>
            <person name="Gilroy R."/>
            <person name="Ravi A."/>
            <person name="Getino M."/>
            <person name="Pursley I."/>
            <person name="Horton D.L."/>
            <person name="Alikhan N.F."/>
            <person name="Baker D."/>
            <person name="Gharbi K."/>
            <person name="Hall N."/>
            <person name="Watson M."/>
            <person name="Adriaenssens E.M."/>
            <person name="Foster-Nyarko E."/>
            <person name="Jarju S."/>
            <person name="Secka A."/>
            <person name="Antonio M."/>
            <person name="Oren A."/>
            <person name="Chaudhuri R.R."/>
            <person name="La Ragione R."/>
            <person name="Hildebrand F."/>
            <person name="Pallen M.J."/>
        </authorList>
    </citation>
    <scope>NUCLEOTIDE SEQUENCE</scope>
    <source>
        <strain evidence="9">811</strain>
    </source>
</reference>
<evidence type="ECO:0000256" key="6">
    <source>
        <dbReference type="ARBA" id="ARBA00023136"/>
    </source>
</evidence>
<keyword evidence="4 7" id="KW-0812">Transmembrane</keyword>
<dbReference type="Proteomes" id="UP000824204">
    <property type="component" value="Unassembled WGS sequence"/>
</dbReference>
<keyword evidence="6 7" id="KW-0472">Membrane</keyword>
<evidence type="ECO:0000256" key="5">
    <source>
        <dbReference type="ARBA" id="ARBA00022989"/>
    </source>
</evidence>
<protein>
    <submittedName>
        <fullName evidence="9">Sugar ABC transporter permease</fullName>
    </submittedName>
</protein>
<feature type="transmembrane region" description="Helical" evidence="7">
    <location>
        <begin position="113"/>
        <end position="135"/>
    </location>
</feature>
<dbReference type="AlphaFoldDB" id="A0A9D1V6H0"/>
<name>A0A9D1V6H0_9FIRM</name>
<evidence type="ECO:0000256" key="4">
    <source>
        <dbReference type="ARBA" id="ARBA00022692"/>
    </source>
</evidence>
<dbReference type="Pfam" id="PF00528">
    <property type="entry name" value="BPD_transp_1"/>
    <property type="match status" value="1"/>
</dbReference>
<evidence type="ECO:0000313" key="9">
    <source>
        <dbReference type="EMBL" id="HIX06996.1"/>
    </source>
</evidence>
<dbReference type="GO" id="GO:0055085">
    <property type="term" value="P:transmembrane transport"/>
    <property type="evidence" value="ECO:0007669"/>
    <property type="project" value="InterPro"/>
</dbReference>
<evidence type="ECO:0000256" key="2">
    <source>
        <dbReference type="ARBA" id="ARBA00022448"/>
    </source>
</evidence>
<evidence type="ECO:0000256" key="1">
    <source>
        <dbReference type="ARBA" id="ARBA00004651"/>
    </source>
</evidence>
<dbReference type="CDD" id="cd06261">
    <property type="entry name" value="TM_PBP2"/>
    <property type="match status" value="1"/>
</dbReference>
<reference evidence="9" key="2">
    <citation type="submission" date="2021-04" db="EMBL/GenBank/DDBJ databases">
        <authorList>
            <person name="Gilroy R."/>
        </authorList>
    </citation>
    <scope>NUCLEOTIDE SEQUENCE</scope>
    <source>
        <strain evidence="9">811</strain>
    </source>
</reference>
<proteinExistence type="inferred from homology"/>
<evidence type="ECO:0000256" key="3">
    <source>
        <dbReference type="ARBA" id="ARBA00022475"/>
    </source>
</evidence>
<dbReference type="GO" id="GO:0005886">
    <property type="term" value="C:plasma membrane"/>
    <property type="evidence" value="ECO:0007669"/>
    <property type="project" value="UniProtKB-SubCell"/>
</dbReference>
<accession>A0A9D1V6H0</accession>
<dbReference type="InterPro" id="IPR000515">
    <property type="entry name" value="MetI-like"/>
</dbReference>
<comment type="subcellular location">
    <subcellularLocation>
        <location evidence="1 7">Cell membrane</location>
        <topology evidence="1 7">Multi-pass membrane protein</topology>
    </subcellularLocation>
</comment>
<organism evidence="9 10">
    <name type="scientific">Candidatus Borkfalkia faecipullorum</name>
    <dbReference type="NCBI Taxonomy" id="2838510"/>
    <lineage>
        <taxon>Bacteria</taxon>
        <taxon>Bacillati</taxon>
        <taxon>Bacillota</taxon>
        <taxon>Clostridia</taxon>
        <taxon>Christensenellales</taxon>
        <taxon>Christensenellaceae</taxon>
        <taxon>Candidatus Borkfalkia</taxon>
    </lineage>
</organism>
<dbReference type="EMBL" id="DXFX01000009">
    <property type="protein sequence ID" value="HIX06996.1"/>
    <property type="molecule type" value="Genomic_DNA"/>
</dbReference>
<gene>
    <name evidence="9" type="ORF">H9741_00805</name>
</gene>
<dbReference type="InterPro" id="IPR035906">
    <property type="entry name" value="MetI-like_sf"/>
</dbReference>
<feature type="domain" description="ABC transmembrane type-1" evidence="8">
    <location>
        <begin position="76"/>
        <end position="294"/>
    </location>
</feature>
<evidence type="ECO:0000313" key="10">
    <source>
        <dbReference type="Proteomes" id="UP000824204"/>
    </source>
</evidence>
<sequence>MKRSKRREGFLALALISPYLVVFLLFTLIPFLLGFVFSFMRYNPYTPEENSFYGFNNYINIFNFDLPISKSFWESFTTMLVFDVVAVPCLIVIPLALAYFINMHPPGYKIFRAIIFLPSVVSITIVGIIFGNMFASNSSGLINAWLNTEIKWLAGKPWAGDTLRWLVMLIASIWWQTGTNFVIFSGALRNVPQSLYEACEMDGGSRFQRILYVTLPGIRSAVAICLFNTLIGYLNLYGQPFVLNEIDNESILVSPMMFIQKYLSGGLVYARQTGYICACAIIFGLFVMLFSVLERRIMAERKRKNVYTENCKKYFANKQALKGEGGERHE</sequence>
<dbReference type="PROSITE" id="PS50928">
    <property type="entry name" value="ABC_TM1"/>
    <property type="match status" value="1"/>
</dbReference>
<comment type="caution">
    <text evidence="9">The sequence shown here is derived from an EMBL/GenBank/DDBJ whole genome shotgun (WGS) entry which is preliminary data.</text>
</comment>
<feature type="transmembrane region" description="Helical" evidence="7">
    <location>
        <begin position="209"/>
        <end position="234"/>
    </location>
</feature>
<keyword evidence="3" id="KW-1003">Cell membrane</keyword>
<dbReference type="InterPro" id="IPR051393">
    <property type="entry name" value="ABC_transporter_permease"/>
</dbReference>
<dbReference type="Gene3D" id="1.10.3720.10">
    <property type="entry name" value="MetI-like"/>
    <property type="match status" value="1"/>
</dbReference>
<evidence type="ECO:0000259" key="8">
    <source>
        <dbReference type="PROSITE" id="PS50928"/>
    </source>
</evidence>